<dbReference type="InterPro" id="IPR051796">
    <property type="entry name" value="ISF_SsuE-like"/>
</dbReference>
<dbReference type="OrthoDB" id="9790975at2"/>
<dbReference type="EMBL" id="FQZU01000033">
    <property type="protein sequence ID" value="SHK76879.1"/>
    <property type="molecule type" value="Genomic_DNA"/>
</dbReference>
<evidence type="ECO:0000256" key="2">
    <source>
        <dbReference type="ARBA" id="ARBA00022643"/>
    </source>
</evidence>
<dbReference type="InterPro" id="IPR029039">
    <property type="entry name" value="Flavoprotein-like_sf"/>
</dbReference>
<accession>A0A1M6V5W8</accession>
<dbReference type="SUPFAM" id="SSF52218">
    <property type="entry name" value="Flavoproteins"/>
    <property type="match status" value="1"/>
</dbReference>
<evidence type="ECO:0000256" key="1">
    <source>
        <dbReference type="ARBA" id="ARBA00022630"/>
    </source>
</evidence>
<gene>
    <name evidence="4" type="ORF">SAMN02745216_04048</name>
</gene>
<feature type="domain" description="NADPH-dependent FMN reductase-like" evidence="3">
    <location>
        <begin position="1"/>
        <end position="157"/>
    </location>
</feature>
<dbReference type="InterPro" id="IPR005025">
    <property type="entry name" value="FMN_Rdtase-like_dom"/>
</dbReference>
<reference evidence="5" key="1">
    <citation type="submission" date="2016-11" db="EMBL/GenBank/DDBJ databases">
        <authorList>
            <person name="Varghese N."/>
            <person name="Submissions S."/>
        </authorList>
    </citation>
    <scope>NUCLEOTIDE SEQUENCE [LARGE SCALE GENOMIC DNA]</scope>
    <source>
        <strain evidence="5">DSM 16219</strain>
    </source>
</reference>
<evidence type="ECO:0000259" key="3">
    <source>
        <dbReference type="Pfam" id="PF03358"/>
    </source>
</evidence>
<dbReference type="GO" id="GO:0016491">
    <property type="term" value="F:oxidoreductase activity"/>
    <property type="evidence" value="ECO:0007669"/>
    <property type="project" value="InterPro"/>
</dbReference>
<dbReference type="Proteomes" id="UP000183994">
    <property type="component" value="Unassembled WGS sequence"/>
</dbReference>
<evidence type="ECO:0000313" key="4">
    <source>
        <dbReference type="EMBL" id="SHK76879.1"/>
    </source>
</evidence>
<dbReference type="PANTHER" id="PTHR43278:SF4">
    <property type="entry name" value="NAD(P)H-DEPENDENT FMN-CONTAINING OXIDOREDUCTASE YWQN-RELATED"/>
    <property type="match status" value="1"/>
</dbReference>
<protein>
    <submittedName>
        <fullName evidence="4">Multimeric flavodoxin WrbA</fullName>
    </submittedName>
</protein>
<dbReference type="RefSeq" id="WP_073478076.1">
    <property type="nucleotide sequence ID" value="NZ_FQZU01000033.1"/>
</dbReference>
<dbReference type="Pfam" id="PF03358">
    <property type="entry name" value="FMN_red"/>
    <property type="match status" value="1"/>
</dbReference>
<dbReference type="STRING" id="1121393.SAMN02745216_04048"/>
<sequence>MYALAVNGSPRRSGNTETLLKHALTPLDAAGWETELVQLGGRPIRGCMACEKCGQRQNLRCVFEDDVFNDIMEKMLKADAIILGSPTYFTDVSAEMKALIDRSGYVALANGGAFAGKIGAAVVAVRRAGAVHVYDTINHMYLMNRMIVPGSIYWNLGLGLEKGDVKSDEEGLWNMKNLGETIAWLGAAMKPNMESFPKF</sequence>
<keyword evidence="5" id="KW-1185">Reference proteome</keyword>
<name>A0A1M6V5W8_9BACT</name>
<dbReference type="PANTHER" id="PTHR43278">
    <property type="entry name" value="NAD(P)H-DEPENDENT FMN-CONTAINING OXIDOREDUCTASE YWQN-RELATED"/>
    <property type="match status" value="1"/>
</dbReference>
<dbReference type="AlphaFoldDB" id="A0A1M6V5W8"/>
<keyword evidence="2" id="KW-0288">FMN</keyword>
<dbReference type="Gene3D" id="3.40.50.360">
    <property type="match status" value="1"/>
</dbReference>
<keyword evidence="1" id="KW-0285">Flavoprotein</keyword>
<organism evidence="4 5">
    <name type="scientific">Desulfatibacillum alkenivorans DSM 16219</name>
    <dbReference type="NCBI Taxonomy" id="1121393"/>
    <lineage>
        <taxon>Bacteria</taxon>
        <taxon>Pseudomonadati</taxon>
        <taxon>Thermodesulfobacteriota</taxon>
        <taxon>Desulfobacteria</taxon>
        <taxon>Desulfobacterales</taxon>
        <taxon>Desulfatibacillaceae</taxon>
        <taxon>Desulfatibacillum</taxon>
    </lineage>
</organism>
<evidence type="ECO:0000313" key="5">
    <source>
        <dbReference type="Proteomes" id="UP000183994"/>
    </source>
</evidence>
<proteinExistence type="predicted"/>